<gene>
    <name evidence="2" type="ORF">SAMN05216366_12915</name>
</gene>
<proteinExistence type="predicted"/>
<protein>
    <submittedName>
        <fullName evidence="2">Uncharacterized protein</fullName>
    </submittedName>
</protein>
<evidence type="ECO:0000313" key="2">
    <source>
        <dbReference type="EMBL" id="SDP61714.1"/>
    </source>
</evidence>
<evidence type="ECO:0000256" key="1">
    <source>
        <dbReference type="SAM" id="SignalP"/>
    </source>
</evidence>
<organism evidence="2 3">
    <name type="scientific">Selenomonas ruminantium</name>
    <dbReference type="NCBI Taxonomy" id="971"/>
    <lineage>
        <taxon>Bacteria</taxon>
        <taxon>Bacillati</taxon>
        <taxon>Bacillota</taxon>
        <taxon>Negativicutes</taxon>
        <taxon>Selenomonadales</taxon>
        <taxon>Selenomonadaceae</taxon>
        <taxon>Selenomonas</taxon>
    </lineage>
</organism>
<feature type="chain" id="PRO_5010179595" evidence="1">
    <location>
        <begin position="25"/>
        <end position="151"/>
    </location>
</feature>
<name>A0A1H0U6B6_SELRU</name>
<dbReference type="Proteomes" id="UP000182412">
    <property type="component" value="Unassembled WGS sequence"/>
</dbReference>
<evidence type="ECO:0000313" key="3">
    <source>
        <dbReference type="Proteomes" id="UP000182412"/>
    </source>
</evidence>
<dbReference type="AlphaFoldDB" id="A0A1H0U6B6"/>
<dbReference type="OrthoDB" id="1666587at2"/>
<dbReference type="RefSeq" id="WP_074573075.1">
    <property type="nucleotide sequence ID" value="NZ_FNJQ01000029.1"/>
</dbReference>
<keyword evidence="1" id="KW-0732">Signal</keyword>
<reference evidence="2 3" key="1">
    <citation type="submission" date="2016-10" db="EMBL/GenBank/DDBJ databases">
        <authorList>
            <person name="de Groot N.N."/>
        </authorList>
    </citation>
    <scope>NUCLEOTIDE SEQUENCE [LARGE SCALE GENOMIC DNA]</scope>
    <source>
        <strain evidence="2 3">S137</strain>
    </source>
</reference>
<feature type="signal peptide" evidence="1">
    <location>
        <begin position="1"/>
        <end position="24"/>
    </location>
</feature>
<sequence>MRLQKKLGAVVLGTMMLAASAAMASVAPQQVAIAGIEPGMSLEQAKAIGGEVAYADYEKTVFKSGVIVKVDDDRPGIVEEVVIKQGTAATPAGIALGMSADELNGAYGQADKVDQDRNDTEYTYRTADGSKKLEFKVRDGVIVKISCELRD</sequence>
<accession>A0A1H0U6B6</accession>
<dbReference type="EMBL" id="FNJQ01000029">
    <property type="protein sequence ID" value="SDP61714.1"/>
    <property type="molecule type" value="Genomic_DNA"/>
</dbReference>